<dbReference type="InterPro" id="IPR001107">
    <property type="entry name" value="Band_7"/>
</dbReference>
<accession>A0A7S1BG74</accession>
<dbReference type="Pfam" id="PF01145">
    <property type="entry name" value="Band_7"/>
    <property type="match status" value="1"/>
</dbReference>
<organism evidence="3">
    <name type="scientific">Corethron hystrix</name>
    <dbReference type="NCBI Taxonomy" id="216773"/>
    <lineage>
        <taxon>Eukaryota</taxon>
        <taxon>Sar</taxon>
        <taxon>Stramenopiles</taxon>
        <taxon>Ochrophyta</taxon>
        <taxon>Bacillariophyta</taxon>
        <taxon>Coscinodiscophyceae</taxon>
        <taxon>Corethrophycidae</taxon>
        <taxon>Corethrales</taxon>
        <taxon>Corethraceae</taxon>
        <taxon>Corethron</taxon>
    </lineage>
</organism>
<name>A0A7S1BG74_9STRA</name>
<dbReference type="InterPro" id="IPR050710">
    <property type="entry name" value="Band7/mec-2_domain"/>
</dbReference>
<evidence type="ECO:0000256" key="1">
    <source>
        <dbReference type="SAM" id="MobiDB-lite"/>
    </source>
</evidence>
<feature type="domain" description="Band 7" evidence="2">
    <location>
        <begin position="46"/>
        <end position="186"/>
    </location>
</feature>
<evidence type="ECO:0000259" key="2">
    <source>
        <dbReference type="Pfam" id="PF01145"/>
    </source>
</evidence>
<dbReference type="PANTHER" id="PTHR43327">
    <property type="entry name" value="STOMATIN-LIKE PROTEIN 2, MITOCHONDRIAL"/>
    <property type="match status" value="1"/>
</dbReference>
<feature type="region of interest" description="Disordered" evidence="1">
    <location>
        <begin position="210"/>
        <end position="237"/>
    </location>
</feature>
<dbReference type="Gene3D" id="3.30.479.30">
    <property type="entry name" value="Band 7 domain"/>
    <property type="match status" value="1"/>
</dbReference>
<reference evidence="3" key="1">
    <citation type="submission" date="2021-01" db="EMBL/GenBank/DDBJ databases">
        <authorList>
            <person name="Corre E."/>
            <person name="Pelletier E."/>
            <person name="Niang G."/>
            <person name="Scheremetjew M."/>
            <person name="Finn R."/>
            <person name="Kale V."/>
            <person name="Holt S."/>
            <person name="Cochrane G."/>
            <person name="Meng A."/>
            <person name="Brown T."/>
            <person name="Cohen L."/>
        </authorList>
    </citation>
    <scope>NUCLEOTIDE SEQUENCE</scope>
    <source>
        <strain evidence="3">308</strain>
    </source>
</reference>
<proteinExistence type="predicted"/>
<evidence type="ECO:0000313" key="3">
    <source>
        <dbReference type="EMBL" id="CAD8886360.1"/>
    </source>
</evidence>
<dbReference type="InterPro" id="IPR036013">
    <property type="entry name" value="Band_7/SPFH_dom_sf"/>
</dbReference>
<dbReference type="EMBL" id="HBFR01018644">
    <property type="protein sequence ID" value="CAD8886360.1"/>
    <property type="molecule type" value="Transcribed_RNA"/>
</dbReference>
<gene>
    <name evidence="3" type="ORF">CHYS00102_LOCUS13558</name>
</gene>
<sequence>MPQIRSDNLRSDNVSAVSHAIDRFGEDGTLIVARSGHRLCNPIYFTVPEGYYALVTKFGAEKKFQGKATWPAGIHVKPPWYKVSHLVTKQSFVFNTSIRECKTKDNVSCSIDIALIMRIRGEDPSIHPNDDPEYVRKFVHEVTAEGLAQQIRDSEAEAVRKLTRSVYHTEVFGLRSVSGAELASTISPIIDGVGGSEVPSESVVAVPVPEDETTAPESPNTDPFIGNATNRERTSDGDDIAKEERKDLIGDHDESDKLEAAYATEFGANVTDAMRNRMNAQFMPQGVEILDVIIEKIELPDIIQNQMTKKTLVISKNAEQRMQHKFSMMELAQKEELKALQQSHGERKAEAIEHGKEQVLKQQNKLNMIKAEGQRIVSYIDTENSINNGMIHWKGEHTVQKINLQSKMEVESIKLEAQSRSTKQETDANYEVNVVESKSELESSNLKAKGDALMYNAHGTVAPMIRTLNNHLTEKKRLEVNDCLASNSKVTITGTSGGEAANKMILADAALAKANNSALFKASRSEMISELAVASGKAKVRLVNQ</sequence>
<dbReference type="AlphaFoldDB" id="A0A7S1BG74"/>
<dbReference type="PANTHER" id="PTHR43327:SF9">
    <property type="entry name" value="BAND 7 DOMAIN-CONTAINING PROTEIN"/>
    <property type="match status" value="1"/>
</dbReference>
<protein>
    <recommendedName>
        <fullName evidence="2">Band 7 domain-containing protein</fullName>
    </recommendedName>
</protein>